<gene>
    <name evidence="1" type="ORF">HWA77_02115</name>
</gene>
<proteinExistence type="predicted"/>
<comment type="caution">
    <text evidence="1">The sequence shown here is derived from an EMBL/GenBank/DDBJ whole genome shotgun (WGS) entry which is preliminary data.</text>
</comment>
<protein>
    <submittedName>
        <fullName evidence="1">Uncharacterized protein</fullName>
    </submittedName>
</protein>
<evidence type="ECO:0000313" key="2">
    <source>
        <dbReference type="Proteomes" id="UP000533429"/>
    </source>
</evidence>
<organism evidence="1 2">
    <name type="scientific">Photobacterium damselae subsp. damselae</name>
    <name type="common">Listonella damsela</name>
    <dbReference type="NCBI Taxonomy" id="85581"/>
    <lineage>
        <taxon>Bacteria</taxon>
        <taxon>Pseudomonadati</taxon>
        <taxon>Pseudomonadota</taxon>
        <taxon>Gammaproteobacteria</taxon>
        <taxon>Vibrionales</taxon>
        <taxon>Vibrionaceae</taxon>
        <taxon>Photobacterium</taxon>
    </lineage>
</organism>
<dbReference type="AlphaFoldDB" id="A0A850QL85"/>
<evidence type="ECO:0000313" key="1">
    <source>
        <dbReference type="EMBL" id="NVO99001.1"/>
    </source>
</evidence>
<dbReference type="Proteomes" id="UP000533429">
    <property type="component" value="Unassembled WGS sequence"/>
</dbReference>
<accession>A0A850QL85</accession>
<sequence>MKWTKAERINDEQDVSFFDSPEYRVPGSWLHIYYYEALNILFRFENFLRVIVYIQLKKNKGKNWVDVKINPNENIKQAYKKRSSQTKKYGYLGQVVYSPMMYLNSGELTYILNDDTNWKCFKNIFMADKNIIVNKLNEINAVRNNFAHFRPLKEDDINLLKQNISHIYYGANEYLSSLLHVNINVESNLTESWFLDLKNKKSDNVSLNFKKSADEEWLSINVIIALPCLSIQRHGLQHATVNSIKVDVKKFLECNGDVIDDLIYITDLSRVYGCDCNDEGVMGQDCCHVFSLVYPRGYIINNKDKIVKNILTLMDDIQSNINIVIDDTSAVGKYIYPIAYRFSIDKNNRWKKSAFEFNTNKSTCTDKVEYWGEDVHHIDDSIEDRSIIPWISGDICPASTIF</sequence>
<name>A0A850QL85_PHODD</name>
<dbReference type="EMBL" id="JABXOR010000129">
    <property type="protein sequence ID" value="NVO99001.1"/>
    <property type="molecule type" value="Genomic_DNA"/>
</dbReference>
<reference evidence="1 2" key="1">
    <citation type="submission" date="2020-06" db="EMBL/GenBank/DDBJ databases">
        <title>Photobacterium damselae subsp. damselae comparative genomics.</title>
        <authorList>
            <person name="Osorio C.R."/>
        </authorList>
    </citation>
    <scope>NUCLEOTIDE SEQUENCE [LARGE SCALE GENOMIC DNA]</scope>
    <source>
        <strain evidence="1 2">TW250/03</strain>
    </source>
</reference>